<name>A0A2C9UN49_MANES</name>
<dbReference type="EMBL" id="CM004400">
    <property type="protein sequence ID" value="OAY32015.1"/>
    <property type="molecule type" value="Genomic_DNA"/>
</dbReference>
<accession>A0A2C9UN49</accession>
<protein>
    <submittedName>
        <fullName evidence="1">Uncharacterized protein</fullName>
    </submittedName>
</protein>
<reference evidence="1" key="1">
    <citation type="submission" date="2016-02" db="EMBL/GenBank/DDBJ databases">
        <title>WGS assembly of Manihot esculenta.</title>
        <authorList>
            <person name="Bredeson J.V."/>
            <person name="Prochnik S.E."/>
            <person name="Lyons J.B."/>
            <person name="Schmutz J."/>
            <person name="Grimwood J."/>
            <person name="Vrebalov J."/>
            <person name="Bart R.S."/>
            <person name="Amuge T."/>
            <person name="Ferguson M.E."/>
            <person name="Green R."/>
            <person name="Putnam N."/>
            <person name="Stites J."/>
            <person name="Rounsley S."/>
            <person name="Rokhsar D.S."/>
        </authorList>
    </citation>
    <scope>NUCLEOTIDE SEQUENCE [LARGE SCALE GENOMIC DNA]</scope>
    <source>
        <tissue evidence="1">Leaf</tissue>
    </source>
</reference>
<gene>
    <name evidence="1" type="ORF">MANES_14G159700</name>
</gene>
<evidence type="ECO:0000313" key="1">
    <source>
        <dbReference type="EMBL" id="OAY32015.1"/>
    </source>
</evidence>
<proteinExistence type="predicted"/>
<dbReference type="AlphaFoldDB" id="A0A2C9UN49"/>
<organism evidence="1">
    <name type="scientific">Manihot esculenta</name>
    <name type="common">Cassava</name>
    <name type="synonym">Jatropha manihot</name>
    <dbReference type="NCBI Taxonomy" id="3983"/>
    <lineage>
        <taxon>Eukaryota</taxon>
        <taxon>Viridiplantae</taxon>
        <taxon>Streptophyta</taxon>
        <taxon>Embryophyta</taxon>
        <taxon>Tracheophyta</taxon>
        <taxon>Spermatophyta</taxon>
        <taxon>Magnoliopsida</taxon>
        <taxon>eudicotyledons</taxon>
        <taxon>Gunneridae</taxon>
        <taxon>Pentapetalae</taxon>
        <taxon>rosids</taxon>
        <taxon>fabids</taxon>
        <taxon>Malpighiales</taxon>
        <taxon>Euphorbiaceae</taxon>
        <taxon>Crotonoideae</taxon>
        <taxon>Manihoteae</taxon>
        <taxon>Manihot</taxon>
    </lineage>
</organism>
<sequence length="58" mass="6487">MCKIQLFHPSIYMFNPNRLIKIHKIPQPVLPVFLKPSTTATITTSSIATRFSGSGELN</sequence>